<dbReference type="EMBL" id="MNCJ02000325">
    <property type="protein sequence ID" value="KAF5785547.1"/>
    <property type="molecule type" value="Genomic_DNA"/>
</dbReference>
<proteinExistence type="predicted"/>
<comment type="caution">
    <text evidence="1">The sequence shown here is derived from an EMBL/GenBank/DDBJ whole genome shotgun (WGS) entry which is preliminary data.</text>
</comment>
<evidence type="ECO:0000313" key="2">
    <source>
        <dbReference type="Proteomes" id="UP000215914"/>
    </source>
</evidence>
<dbReference type="Gramene" id="mRNA:HanXRQr2_Chr10g0429911">
    <property type="protein sequence ID" value="CDS:HanXRQr2_Chr10g0429911.1"/>
    <property type="gene ID" value="HanXRQr2_Chr10g0429911"/>
</dbReference>
<reference evidence="1" key="2">
    <citation type="submission" date="2020-06" db="EMBL/GenBank/DDBJ databases">
        <title>Helianthus annuus Genome sequencing and assembly Release 2.</title>
        <authorList>
            <person name="Gouzy J."/>
            <person name="Langlade N."/>
            <person name="Munos S."/>
        </authorList>
    </citation>
    <scope>NUCLEOTIDE SEQUENCE</scope>
    <source>
        <tissue evidence="1">Leaves</tissue>
    </source>
</reference>
<dbReference type="Proteomes" id="UP000215914">
    <property type="component" value="Unassembled WGS sequence"/>
</dbReference>
<dbReference type="AlphaFoldDB" id="A0A9K3HVY6"/>
<name>A0A9K3HVY6_HELAN</name>
<reference evidence="1" key="1">
    <citation type="journal article" date="2017" name="Nature">
        <title>The sunflower genome provides insights into oil metabolism, flowering and Asterid evolution.</title>
        <authorList>
            <person name="Badouin H."/>
            <person name="Gouzy J."/>
            <person name="Grassa C.J."/>
            <person name="Murat F."/>
            <person name="Staton S.E."/>
            <person name="Cottret L."/>
            <person name="Lelandais-Briere C."/>
            <person name="Owens G.L."/>
            <person name="Carrere S."/>
            <person name="Mayjonade B."/>
            <person name="Legrand L."/>
            <person name="Gill N."/>
            <person name="Kane N.C."/>
            <person name="Bowers J.E."/>
            <person name="Hubner S."/>
            <person name="Bellec A."/>
            <person name="Berard A."/>
            <person name="Berges H."/>
            <person name="Blanchet N."/>
            <person name="Boniface M.C."/>
            <person name="Brunel D."/>
            <person name="Catrice O."/>
            <person name="Chaidir N."/>
            <person name="Claudel C."/>
            <person name="Donnadieu C."/>
            <person name="Faraut T."/>
            <person name="Fievet G."/>
            <person name="Helmstetter N."/>
            <person name="King M."/>
            <person name="Knapp S.J."/>
            <person name="Lai Z."/>
            <person name="Le Paslier M.C."/>
            <person name="Lippi Y."/>
            <person name="Lorenzon L."/>
            <person name="Mandel J.R."/>
            <person name="Marage G."/>
            <person name="Marchand G."/>
            <person name="Marquand E."/>
            <person name="Bret-Mestries E."/>
            <person name="Morien E."/>
            <person name="Nambeesan S."/>
            <person name="Nguyen T."/>
            <person name="Pegot-Espagnet P."/>
            <person name="Pouilly N."/>
            <person name="Raftis F."/>
            <person name="Sallet E."/>
            <person name="Schiex T."/>
            <person name="Thomas J."/>
            <person name="Vandecasteele C."/>
            <person name="Vares D."/>
            <person name="Vear F."/>
            <person name="Vautrin S."/>
            <person name="Crespi M."/>
            <person name="Mangin B."/>
            <person name="Burke J.M."/>
            <person name="Salse J."/>
            <person name="Munos S."/>
            <person name="Vincourt P."/>
            <person name="Rieseberg L.H."/>
            <person name="Langlade N.B."/>
        </authorList>
    </citation>
    <scope>NUCLEOTIDE SEQUENCE</scope>
    <source>
        <tissue evidence="1">Leaves</tissue>
    </source>
</reference>
<evidence type="ECO:0000313" key="1">
    <source>
        <dbReference type="EMBL" id="KAF5785547.1"/>
    </source>
</evidence>
<accession>A0A9K3HVY6</accession>
<gene>
    <name evidence="1" type="ORF">HanXRQr2_Chr10g0429911</name>
</gene>
<sequence>MNFQNPYICIYTTSQFKQTYHTQNPSYILYPTISQKKIYFCIVFAFIERFVHRSLPKIFFLRRNRGGEESGYECVCPCDSSRSPTSPILRREYVVHDGVLNGKDCQRQNYRIRSGHHFQSKIC</sequence>
<organism evidence="1 2">
    <name type="scientific">Helianthus annuus</name>
    <name type="common">Common sunflower</name>
    <dbReference type="NCBI Taxonomy" id="4232"/>
    <lineage>
        <taxon>Eukaryota</taxon>
        <taxon>Viridiplantae</taxon>
        <taxon>Streptophyta</taxon>
        <taxon>Embryophyta</taxon>
        <taxon>Tracheophyta</taxon>
        <taxon>Spermatophyta</taxon>
        <taxon>Magnoliopsida</taxon>
        <taxon>eudicotyledons</taxon>
        <taxon>Gunneridae</taxon>
        <taxon>Pentapetalae</taxon>
        <taxon>asterids</taxon>
        <taxon>campanulids</taxon>
        <taxon>Asterales</taxon>
        <taxon>Asteraceae</taxon>
        <taxon>Asteroideae</taxon>
        <taxon>Heliantheae alliance</taxon>
        <taxon>Heliantheae</taxon>
        <taxon>Helianthus</taxon>
    </lineage>
</organism>
<keyword evidence="2" id="KW-1185">Reference proteome</keyword>
<protein>
    <submittedName>
        <fullName evidence="1">Uncharacterized protein</fullName>
    </submittedName>
</protein>